<name>A0AA38RRG6_9PEZI</name>
<dbReference type="FunFam" id="3.30.160.60:FF:000606">
    <property type="entry name" value="C2H2 transcription factor, putative"/>
    <property type="match status" value="1"/>
</dbReference>
<evidence type="ECO:0000256" key="4">
    <source>
        <dbReference type="ARBA" id="ARBA00022771"/>
    </source>
</evidence>
<keyword evidence="13" id="KW-1185">Reference proteome</keyword>
<dbReference type="InterPro" id="IPR036236">
    <property type="entry name" value="Znf_C2H2_sf"/>
</dbReference>
<gene>
    <name evidence="12" type="ORF">NKR19_g4154</name>
</gene>
<evidence type="ECO:0000256" key="2">
    <source>
        <dbReference type="ARBA" id="ARBA00022723"/>
    </source>
</evidence>
<keyword evidence="4 9" id="KW-0863">Zinc-finger</keyword>
<keyword evidence="2" id="KW-0479">Metal-binding</keyword>
<feature type="compositionally biased region" description="Basic and acidic residues" evidence="10">
    <location>
        <begin position="464"/>
        <end position="473"/>
    </location>
</feature>
<dbReference type="InterPro" id="IPR050888">
    <property type="entry name" value="ZnF_C2H2-type_TF"/>
</dbReference>
<keyword evidence="3" id="KW-0677">Repeat</keyword>
<dbReference type="PROSITE" id="PS50157">
    <property type="entry name" value="ZINC_FINGER_C2H2_2"/>
    <property type="match status" value="2"/>
</dbReference>
<feature type="region of interest" description="Disordered" evidence="10">
    <location>
        <begin position="1"/>
        <end position="147"/>
    </location>
</feature>
<evidence type="ECO:0000313" key="13">
    <source>
        <dbReference type="Proteomes" id="UP001174691"/>
    </source>
</evidence>
<dbReference type="GO" id="GO:0051701">
    <property type="term" value="P:biological process involved in interaction with host"/>
    <property type="evidence" value="ECO:0007669"/>
    <property type="project" value="UniProtKB-ARBA"/>
</dbReference>
<feature type="compositionally biased region" description="Low complexity" evidence="10">
    <location>
        <begin position="58"/>
        <end position="70"/>
    </location>
</feature>
<dbReference type="SUPFAM" id="SSF57667">
    <property type="entry name" value="beta-beta-alpha zinc fingers"/>
    <property type="match status" value="1"/>
</dbReference>
<evidence type="ECO:0000256" key="8">
    <source>
        <dbReference type="ARBA" id="ARBA00023242"/>
    </source>
</evidence>
<evidence type="ECO:0000259" key="11">
    <source>
        <dbReference type="PROSITE" id="PS50157"/>
    </source>
</evidence>
<feature type="compositionally biased region" description="Polar residues" evidence="10">
    <location>
        <begin position="1"/>
        <end position="12"/>
    </location>
</feature>
<evidence type="ECO:0000256" key="3">
    <source>
        <dbReference type="ARBA" id="ARBA00022737"/>
    </source>
</evidence>
<keyword evidence="6" id="KW-0805">Transcription regulation</keyword>
<sequence length="721" mass="80273">MSGFRSVNTTAAKRSDLPSNDEMRTSSPVQNDARATTPQRGSQPPPTQPQTPAVDEATTPTRTTFSATTTGMSAQRPLPSSPFPDYISKLPAATTPERTSSQRSRKSRRASRDSGDVDMDESGGEDAGSPGDSGSGNETSTNKKKKTQRFYCTEFPPCNLSFTRSEHLARHIRKHTGERPFQCHCSRRFSRLDNLRQHAQTVHQNEEIPIDSPAAMGTRFQKQIRTDKMRPTPGGRSRAATSTGVPSSRGHQKSLSTSIIGSNVAAILPSEARRRPPAIVMPNDVRDPYSQESRQVLFDSNNMRGPPSESGYRTPTSASFSTGTNSPGWGSTGGPSPTPLHARSHSLYNSYDDRVPGRRLSQPSSSHPILSSPSRQQWVQDRNPPLSPYQQFSPYSGNSSLLPSPTTPTSNWSRRESISSVVDDANRRRTWHPDTRHDYVGASRLSQVINTSQLGGSPVPPPLADRDHHDPDQALRLPGIESFDPPQQQSNMVPRQPSPMMIDSGSDIPRRPARNMLMDSREVSDHSDTSLLHRGISRLNIDQPPRDSATAWADEVYEAVDQVRANHAPQGVRFDPEPVMNNSHQPPPRVFSRHQHTVSAPINSYHDMPVRTTRQWEASRGPVHTIQERRERPNMMHPNMNAFQGFPARNEPPVVHQQARMPPSENGYPEDRYQGPRPWEARNGYTGHQQAPRLEQHSRDDMRGLEALVAVATNERFQERD</sequence>
<organism evidence="12 13">
    <name type="scientific">Coniochaeta hoffmannii</name>
    <dbReference type="NCBI Taxonomy" id="91930"/>
    <lineage>
        <taxon>Eukaryota</taxon>
        <taxon>Fungi</taxon>
        <taxon>Dikarya</taxon>
        <taxon>Ascomycota</taxon>
        <taxon>Pezizomycotina</taxon>
        <taxon>Sordariomycetes</taxon>
        <taxon>Sordariomycetidae</taxon>
        <taxon>Coniochaetales</taxon>
        <taxon>Coniochaetaceae</taxon>
        <taxon>Coniochaeta</taxon>
    </lineage>
</organism>
<evidence type="ECO:0000313" key="12">
    <source>
        <dbReference type="EMBL" id="KAJ9156798.1"/>
    </source>
</evidence>
<evidence type="ECO:0000256" key="10">
    <source>
        <dbReference type="SAM" id="MobiDB-lite"/>
    </source>
</evidence>
<dbReference type="PANTHER" id="PTHR24406">
    <property type="entry name" value="TRANSCRIPTIONAL REPRESSOR CTCFL-RELATED"/>
    <property type="match status" value="1"/>
</dbReference>
<evidence type="ECO:0000256" key="7">
    <source>
        <dbReference type="ARBA" id="ARBA00023163"/>
    </source>
</evidence>
<feature type="compositionally biased region" description="Polar residues" evidence="10">
    <location>
        <begin position="388"/>
        <end position="398"/>
    </location>
</feature>
<evidence type="ECO:0000256" key="5">
    <source>
        <dbReference type="ARBA" id="ARBA00022833"/>
    </source>
</evidence>
<feature type="domain" description="C2H2-type" evidence="11">
    <location>
        <begin position="150"/>
        <end position="180"/>
    </location>
</feature>
<comment type="subcellular location">
    <subcellularLocation>
        <location evidence="1">Nucleus</location>
    </subcellularLocation>
</comment>
<dbReference type="EMBL" id="JANBVN010000050">
    <property type="protein sequence ID" value="KAJ9156798.1"/>
    <property type="molecule type" value="Genomic_DNA"/>
</dbReference>
<feature type="region of interest" description="Disordered" evidence="10">
    <location>
        <begin position="657"/>
        <end position="701"/>
    </location>
</feature>
<feature type="compositionally biased region" description="Low complexity" evidence="10">
    <location>
        <begin position="399"/>
        <end position="410"/>
    </location>
</feature>
<keyword evidence="8" id="KW-0539">Nucleus</keyword>
<feature type="region of interest" description="Disordered" evidence="10">
    <location>
        <begin position="451"/>
        <end position="503"/>
    </location>
</feature>
<proteinExistence type="predicted"/>
<feature type="compositionally biased region" description="Polar residues" evidence="10">
    <location>
        <begin position="25"/>
        <end position="34"/>
    </location>
</feature>
<reference evidence="12" key="1">
    <citation type="submission" date="2022-07" db="EMBL/GenBank/DDBJ databases">
        <title>Fungi with potential for degradation of polypropylene.</title>
        <authorList>
            <person name="Gostincar C."/>
        </authorList>
    </citation>
    <scope>NUCLEOTIDE SEQUENCE</scope>
    <source>
        <strain evidence="12">EXF-13287</strain>
    </source>
</reference>
<dbReference type="FunFam" id="3.30.160.60:FF:000758">
    <property type="entry name" value="C2H2 transcription factor, putative"/>
    <property type="match status" value="1"/>
</dbReference>
<dbReference type="GO" id="GO:0008270">
    <property type="term" value="F:zinc ion binding"/>
    <property type="evidence" value="ECO:0007669"/>
    <property type="project" value="UniProtKB-KW"/>
</dbReference>
<feature type="region of interest" description="Disordered" evidence="10">
    <location>
        <begin position="572"/>
        <end position="591"/>
    </location>
</feature>
<keyword evidence="7" id="KW-0804">Transcription</keyword>
<feature type="domain" description="C2H2-type" evidence="11">
    <location>
        <begin position="181"/>
        <end position="208"/>
    </location>
</feature>
<protein>
    <submittedName>
        <fullName evidence="12">Biofilm and cell wall regulator 1</fullName>
    </submittedName>
</protein>
<feature type="region of interest" description="Disordered" evidence="10">
    <location>
        <begin position="298"/>
        <end position="419"/>
    </location>
</feature>
<feature type="compositionally biased region" description="Basic and acidic residues" evidence="10">
    <location>
        <begin position="13"/>
        <end position="24"/>
    </location>
</feature>
<dbReference type="Proteomes" id="UP001174691">
    <property type="component" value="Unassembled WGS sequence"/>
</dbReference>
<keyword evidence="5" id="KW-0862">Zinc</keyword>
<dbReference type="InterPro" id="IPR013087">
    <property type="entry name" value="Znf_C2H2_type"/>
</dbReference>
<dbReference type="GO" id="GO:0005634">
    <property type="term" value="C:nucleus"/>
    <property type="evidence" value="ECO:0007669"/>
    <property type="project" value="UniProtKB-SubCell"/>
</dbReference>
<dbReference type="Gene3D" id="3.30.160.60">
    <property type="entry name" value="Classic Zinc Finger"/>
    <property type="match status" value="2"/>
</dbReference>
<feature type="compositionally biased region" description="Low complexity" evidence="10">
    <location>
        <begin position="361"/>
        <end position="374"/>
    </location>
</feature>
<dbReference type="AlphaFoldDB" id="A0AA38RRG6"/>
<feature type="region of interest" description="Disordered" evidence="10">
    <location>
        <begin position="226"/>
        <end position="257"/>
    </location>
</feature>
<accession>A0AA38RRG6</accession>
<feature type="compositionally biased region" description="Polar residues" evidence="10">
    <location>
        <begin position="311"/>
        <end position="320"/>
    </location>
</feature>
<evidence type="ECO:0000256" key="6">
    <source>
        <dbReference type="ARBA" id="ARBA00023015"/>
    </source>
</evidence>
<comment type="caution">
    <text evidence="12">The sequence shown here is derived from an EMBL/GenBank/DDBJ whole genome shotgun (WGS) entry which is preliminary data.</text>
</comment>
<evidence type="ECO:0000256" key="9">
    <source>
        <dbReference type="PROSITE-ProRule" id="PRU00042"/>
    </source>
</evidence>
<evidence type="ECO:0000256" key="1">
    <source>
        <dbReference type="ARBA" id="ARBA00004123"/>
    </source>
</evidence>